<accession>A0A9P7ARK9</accession>
<evidence type="ECO:0000313" key="3">
    <source>
        <dbReference type="Proteomes" id="UP000719766"/>
    </source>
</evidence>
<protein>
    <recommendedName>
        <fullName evidence="1">KOW domain-containing protein</fullName>
    </recommendedName>
</protein>
<dbReference type="EMBL" id="JABBWE010000029">
    <property type="protein sequence ID" value="KAG1793632.1"/>
    <property type="molecule type" value="Genomic_DNA"/>
</dbReference>
<dbReference type="InterPro" id="IPR008991">
    <property type="entry name" value="Translation_prot_SH3-like_sf"/>
</dbReference>
<organism evidence="2 3">
    <name type="scientific">Suillus plorans</name>
    <dbReference type="NCBI Taxonomy" id="116603"/>
    <lineage>
        <taxon>Eukaryota</taxon>
        <taxon>Fungi</taxon>
        <taxon>Dikarya</taxon>
        <taxon>Basidiomycota</taxon>
        <taxon>Agaricomycotina</taxon>
        <taxon>Agaricomycetes</taxon>
        <taxon>Agaricomycetidae</taxon>
        <taxon>Boletales</taxon>
        <taxon>Suillineae</taxon>
        <taxon>Suillaceae</taxon>
        <taxon>Suillus</taxon>
    </lineage>
</organism>
<sequence length="386" mass="43797">MPGPSAKHTLSTKIDEIFKSYEARTSKPSGRHIPYRAAWSPDTIDSRMYLLNLHRSITDYIAEYLQNKGFPVIMSPWVPGQLYVVSESPWAISSSLPTSHQFSVEEYFLISDEERAVVEHSRFQLPSPGWARIKHGKYKNAIGYVTSLKLKDGQSGPFVSLLVALQDFPYDMPKGSVALLDRSRLPAGKELSDIIIDQKVIGCSYKGEQYYMGLLLKKFHRDLLDFVTTPHPDEIRLHIQSGWDTPFVKITQQAFSMGFLRTGNAARVITGELGAEIGEVVLTDHNSVRLEFNIDGHKTQWEVWLQDVDHVFRVGDTVRVVAGIYLGLEGYIVRMSDDVFHICQASTNEEVEVPKYYVNRCPLKHTLHAQLPTQQFFEPPPDIDTI</sequence>
<gene>
    <name evidence="2" type="ORF">HD556DRAFT_1443418</name>
</gene>
<feature type="domain" description="KOW" evidence="1">
    <location>
        <begin position="311"/>
        <end position="338"/>
    </location>
</feature>
<dbReference type="InterPro" id="IPR014722">
    <property type="entry name" value="Rib_uL2_dom2"/>
</dbReference>
<comment type="caution">
    <text evidence="2">The sequence shown here is derived from an EMBL/GenBank/DDBJ whole genome shotgun (WGS) entry which is preliminary data.</text>
</comment>
<dbReference type="Gene3D" id="2.30.30.30">
    <property type="match status" value="1"/>
</dbReference>
<dbReference type="InterPro" id="IPR005824">
    <property type="entry name" value="KOW"/>
</dbReference>
<evidence type="ECO:0000313" key="2">
    <source>
        <dbReference type="EMBL" id="KAG1793632.1"/>
    </source>
</evidence>
<proteinExistence type="predicted"/>
<reference evidence="2" key="1">
    <citation type="journal article" date="2020" name="New Phytol.">
        <title>Comparative genomics reveals dynamic genome evolution in host specialist ectomycorrhizal fungi.</title>
        <authorList>
            <person name="Lofgren L.A."/>
            <person name="Nguyen N.H."/>
            <person name="Vilgalys R."/>
            <person name="Ruytinx J."/>
            <person name="Liao H.L."/>
            <person name="Branco S."/>
            <person name="Kuo A."/>
            <person name="LaButti K."/>
            <person name="Lipzen A."/>
            <person name="Andreopoulos W."/>
            <person name="Pangilinan J."/>
            <person name="Riley R."/>
            <person name="Hundley H."/>
            <person name="Na H."/>
            <person name="Barry K."/>
            <person name="Grigoriev I.V."/>
            <person name="Stajich J.E."/>
            <person name="Kennedy P.G."/>
        </authorList>
    </citation>
    <scope>NUCLEOTIDE SEQUENCE</scope>
    <source>
        <strain evidence="2">S12</strain>
    </source>
</reference>
<dbReference type="GeneID" id="64600363"/>
<dbReference type="RefSeq" id="XP_041160030.1">
    <property type="nucleotide sequence ID" value="XM_041306599.1"/>
</dbReference>
<name>A0A9P7ARK9_9AGAM</name>
<dbReference type="Proteomes" id="UP000719766">
    <property type="component" value="Unassembled WGS sequence"/>
</dbReference>
<dbReference type="AlphaFoldDB" id="A0A9P7ARK9"/>
<dbReference type="SMART" id="SM00739">
    <property type="entry name" value="KOW"/>
    <property type="match status" value="2"/>
</dbReference>
<feature type="domain" description="KOW" evidence="1">
    <location>
        <begin position="259"/>
        <end position="286"/>
    </location>
</feature>
<dbReference type="OrthoDB" id="2685317at2759"/>
<evidence type="ECO:0000259" key="1">
    <source>
        <dbReference type="SMART" id="SM00739"/>
    </source>
</evidence>
<dbReference type="SUPFAM" id="SSF50104">
    <property type="entry name" value="Translation proteins SH3-like domain"/>
    <property type="match status" value="1"/>
</dbReference>
<keyword evidence="3" id="KW-1185">Reference proteome</keyword>